<comment type="similarity">
    <text evidence="8">Belongs to the activator 1 small subunits family. CTF18 subfamily.</text>
</comment>
<evidence type="ECO:0000256" key="1">
    <source>
        <dbReference type="ARBA" id="ARBA00004123"/>
    </source>
</evidence>
<feature type="region of interest" description="Disordered" evidence="9">
    <location>
        <begin position="55"/>
        <end position="175"/>
    </location>
</feature>
<keyword evidence="5" id="KW-0238">DNA-binding</keyword>
<evidence type="ECO:0000256" key="6">
    <source>
        <dbReference type="ARBA" id="ARBA00023242"/>
    </source>
</evidence>
<gene>
    <name evidence="12" type="primary">CHTF18</name>
</gene>
<feature type="domain" description="AAA+ ATPase" evidence="10">
    <location>
        <begin position="407"/>
        <end position="548"/>
    </location>
</feature>
<keyword evidence="6" id="KW-0539">Nucleus</keyword>
<dbReference type="InterPro" id="IPR047854">
    <property type="entry name" value="RFC_lid"/>
</dbReference>
<dbReference type="Pfam" id="PF00004">
    <property type="entry name" value="AAA"/>
    <property type="match status" value="1"/>
</dbReference>
<feature type="region of interest" description="Disordered" evidence="9">
    <location>
        <begin position="903"/>
        <end position="941"/>
    </location>
</feature>
<reference evidence="12" key="1">
    <citation type="submission" date="2025-08" db="UniProtKB">
        <authorList>
            <consortium name="RefSeq"/>
        </authorList>
    </citation>
    <scope>IDENTIFICATION</scope>
</reference>
<evidence type="ECO:0000256" key="4">
    <source>
        <dbReference type="ARBA" id="ARBA00022840"/>
    </source>
</evidence>
<dbReference type="PANTHER" id="PTHR46765">
    <property type="entry name" value="P-LOOP CONTAINING NUCLEOSIDE TRIPHOSPHATE HYDROLASES SUPERFAMILY PROTEIN"/>
    <property type="match status" value="1"/>
</dbReference>
<evidence type="ECO:0000313" key="11">
    <source>
        <dbReference type="Proteomes" id="UP001652642"/>
    </source>
</evidence>
<evidence type="ECO:0000256" key="3">
    <source>
        <dbReference type="ARBA" id="ARBA00022741"/>
    </source>
</evidence>
<dbReference type="PANTHER" id="PTHR46765:SF1">
    <property type="entry name" value="P-LOOP CONTAINING NUCLEOSIDE TRIPHOSPHATE HYDROLASES SUPERFAMILY PROTEIN"/>
    <property type="match status" value="1"/>
</dbReference>
<evidence type="ECO:0000259" key="10">
    <source>
        <dbReference type="SMART" id="SM00382"/>
    </source>
</evidence>
<dbReference type="Proteomes" id="UP001652642">
    <property type="component" value="Chromosome 13"/>
</dbReference>
<dbReference type="Gene3D" id="1.10.8.60">
    <property type="match status" value="1"/>
</dbReference>
<proteinExistence type="inferred from homology"/>
<dbReference type="Gene3D" id="3.40.50.300">
    <property type="entry name" value="P-loop containing nucleotide triphosphate hydrolases"/>
    <property type="match status" value="1"/>
</dbReference>
<dbReference type="InterPro" id="IPR053016">
    <property type="entry name" value="CTF18-RFC_complex"/>
</dbReference>
<dbReference type="SUPFAM" id="SSF52540">
    <property type="entry name" value="P-loop containing nucleoside triphosphate hydrolases"/>
    <property type="match status" value="1"/>
</dbReference>
<evidence type="ECO:0000313" key="12">
    <source>
        <dbReference type="RefSeq" id="XP_072839031.1"/>
    </source>
</evidence>
<name>A0ABM5F0V8_9SAUR</name>
<dbReference type="InterPro" id="IPR027417">
    <property type="entry name" value="P-loop_NTPase"/>
</dbReference>
<dbReference type="CDD" id="cd18140">
    <property type="entry name" value="HLD_clamp_RFC"/>
    <property type="match status" value="1"/>
</dbReference>
<protein>
    <submittedName>
        <fullName evidence="12">Chromosome transmission fidelity protein 18 homolog</fullName>
    </submittedName>
</protein>
<feature type="region of interest" description="Disordered" evidence="9">
    <location>
        <begin position="362"/>
        <end position="384"/>
    </location>
</feature>
<dbReference type="InterPro" id="IPR003959">
    <property type="entry name" value="ATPase_AAA_core"/>
</dbReference>
<feature type="compositionally biased region" description="Basic and acidic residues" evidence="9">
    <location>
        <begin position="90"/>
        <end position="100"/>
    </location>
</feature>
<keyword evidence="7" id="KW-0131">Cell cycle</keyword>
<dbReference type="CDD" id="cd00009">
    <property type="entry name" value="AAA"/>
    <property type="match status" value="1"/>
</dbReference>
<evidence type="ECO:0000256" key="8">
    <source>
        <dbReference type="ARBA" id="ARBA00043975"/>
    </source>
</evidence>
<evidence type="ECO:0000256" key="5">
    <source>
        <dbReference type="ARBA" id="ARBA00023125"/>
    </source>
</evidence>
<evidence type="ECO:0000256" key="9">
    <source>
        <dbReference type="SAM" id="MobiDB-lite"/>
    </source>
</evidence>
<dbReference type="RefSeq" id="XP_072839031.1">
    <property type="nucleotide sequence ID" value="XM_072982930.1"/>
</dbReference>
<feature type="compositionally biased region" description="Polar residues" evidence="9">
    <location>
        <begin position="161"/>
        <end position="170"/>
    </location>
</feature>
<organism evidence="11 12">
    <name type="scientific">Pogona vitticeps</name>
    <name type="common">central bearded dragon</name>
    <dbReference type="NCBI Taxonomy" id="103695"/>
    <lineage>
        <taxon>Eukaryota</taxon>
        <taxon>Metazoa</taxon>
        <taxon>Chordata</taxon>
        <taxon>Craniata</taxon>
        <taxon>Vertebrata</taxon>
        <taxon>Euteleostomi</taxon>
        <taxon>Lepidosauria</taxon>
        <taxon>Squamata</taxon>
        <taxon>Bifurcata</taxon>
        <taxon>Unidentata</taxon>
        <taxon>Episquamata</taxon>
        <taxon>Toxicofera</taxon>
        <taxon>Iguania</taxon>
        <taxon>Acrodonta</taxon>
        <taxon>Agamidae</taxon>
        <taxon>Amphibolurinae</taxon>
        <taxon>Pogona</taxon>
    </lineage>
</organism>
<evidence type="ECO:0000256" key="7">
    <source>
        <dbReference type="ARBA" id="ARBA00023306"/>
    </source>
</evidence>
<feature type="compositionally biased region" description="Basic residues" evidence="9">
    <location>
        <begin position="127"/>
        <end position="137"/>
    </location>
</feature>
<dbReference type="GeneID" id="110090435"/>
<dbReference type="SMART" id="SM00382">
    <property type="entry name" value="AAA"/>
    <property type="match status" value="1"/>
</dbReference>
<keyword evidence="2" id="KW-0235">DNA replication</keyword>
<keyword evidence="3" id="KW-0547">Nucleotide-binding</keyword>
<accession>A0ABM5F0V8</accession>
<keyword evidence="11" id="KW-1185">Reference proteome</keyword>
<sequence>MEGEGGDPPELRGVEDDFEVQFAEELEALAKLEEGVTWAAPTRRGSGFRRRKRTFGEALSAGDLAEDAGGVDDRPGVQKGSQDGTLSEDVPGRFREEPRRLSSIPRVAEDLPPPRSPSSDPAFVHTPKPKRRRRREAIKKLDFGGQNEPALEDPRPDGITSPLSPNTRSGSAEAWSSGFENLDHTGLSDVFLVRQTPPAEREAKKVLKRPPILEDYINVTSTTGTRVFLVVKEDGTSTEVSGSTGRNWQRPLHLLGVPFACLKHQVAEERRRQILDSSQRLTEVLNSWLDEEDLGTALHMEEEEEGNAAAEEDASAPQSLWVDRFAPRCYMELLSDDYTNRCLLKWLKLWDTVVFGKDRPSQKVRPNAEARPPFRNAKEQQPSKWKTKAQMTEEALEAELDQHNRPKHKVALLCGHPGLGKTTLAHVIARHAGYNVVEMNASDDRSPEVFKTRIEAATQMKSVLGASEKPNCLVIDEIDGAPTASINVLLSIINRKAVEAEPEGNTSRAKRRKEGGLLLRPIICICNDQYVPALRLLKQQAFLLSFPTTAQSRLVQRLQEITTRQGMKTDTGALMALCEKAENDIRSCINTLQFLYSRGKKDVTVRAVQAAQVGLKDQNKGLFSVWQEIFQLPKTHRQRIGMDPAIMTHLLSGEGGNPFGAAAGRAAVNAAAQRFHHILHLCASSGEHEKLTQGLYDNFLNMKIKESHFGSVCLALEWLGFSDLLNGVVMHGQNFQLMRYLPFLPVSFHFLFAASSVPRLVYPNSQHEALAKLTKMHNLVASMILGITPVARSRTGPQSLVLETLCLLLEILSPKLRPVNPQLYSQTEKRQLAELIGTMLAYNLTYHQERTPDGQYVYTLDPNVEELCRFPGLPVRKPLTYQAKQLIAREIELEKMRRTEAALQTRNSVQAPEASSLPKGGNEEGASPDPTPVKSRPRNHEQRLDHIVKGATLAEKPETDFFGRVITKKKVSPVAVNQLPEKNMIEKLIGKAVGESDVWFRFNEGVSNAVRRNIYIKDLF</sequence>
<evidence type="ECO:0000256" key="2">
    <source>
        <dbReference type="ARBA" id="ARBA00022705"/>
    </source>
</evidence>
<dbReference type="InterPro" id="IPR003593">
    <property type="entry name" value="AAA+_ATPase"/>
</dbReference>
<keyword evidence="4" id="KW-0067">ATP-binding</keyword>
<comment type="subcellular location">
    <subcellularLocation>
        <location evidence="1">Nucleus</location>
    </subcellularLocation>
</comment>